<feature type="non-terminal residue" evidence="4">
    <location>
        <position position="1"/>
    </location>
</feature>
<dbReference type="GO" id="GO:0042128">
    <property type="term" value="P:nitrate assimilation"/>
    <property type="evidence" value="ECO:0007669"/>
    <property type="project" value="UniProtKB-KW"/>
</dbReference>
<dbReference type="AlphaFoldDB" id="A0A850P832"/>
<dbReference type="Proteomes" id="UP000522590">
    <property type="component" value="Unassembled WGS sequence"/>
</dbReference>
<feature type="domain" description="Rieske-like [2Fe-2S]" evidence="3">
    <location>
        <begin position="1"/>
        <end position="64"/>
    </location>
</feature>
<dbReference type="GO" id="GO:0051537">
    <property type="term" value="F:2 iron, 2 sulfur cluster binding"/>
    <property type="evidence" value="ECO:0007669"/>
    <property type="project" value="InterPro"/>
</dbReference>
<name>A0A850P832_9PROT</name>
<proteinExistence type="predicted"/>
<dbReference type="PANTHER" id="PTHR40562">
    <property type="match status" value="1"/>
</dbReference>
<evidence type="ECO:0000256" key="1">
    <source>
        <dbReference type="ARBA" id="ARBA00023002"/>
    </source>
</evidence>
<reference evidence="4 5" key="1">
    <citation type="submission" date="2020-06" db="EMBL/GenBank/DDBJ databases">
        <title>Description of novel acetic acid bacteria.</title>
        <authorList>
            <person name="Sombolestani A."/>
        </authorList>
    </citation>
    <scope>NUCLEOTIDE SEQUENCE [LARGE SCALE GENOMIC DNA]</scope>
    <source>
        <strain evidence="4 5">LMG 25</strain>
    </source>
</reference>
<protein>
    <submittedName>
        <fullName evidence="4">Nitrite reductase (NAD(P)H) small subunit</fullName>
    </submittedName>
</protein>
<evidence type="ECO:0000313" key="5">
    <source>
        <dbReference type="Proteomes" id="UP000522590"/>
    </source>
</evidence>
<gene>
    <name evidence="4" type="ORF">HUK81_17990</name>
</gene>
<keyword evidence="2" id="KW-0534">Nitrate assimilation</keyword>
<dbReference type="SUPFAM" id="SSF50022">
    <property type="entry name" value="ISP domain"/>
    <property type="match status" value="1"/>
</dbReference>
<dbReference type="Pfam" id="PF13806">
    <property type="entry name" value="Rieske_2"/>
    <property type="match status" value="1"/>
</dbReference>
<sequence>NHDPFSNANVIGRGIMGDLKGQVVVASPLYKQHFRLEDGQCLEDPAVRLRTWDARVENGKVAIRARTATATPEPIPA</sequence>
<dbReference type="RefSeq" id="WP_176644162.1">
    <property type="nucleotide sequence ID" value="NZ_JABXXS010000113.1"/>
</dbReference>
<dbReference type="PANTHER" id="PTHR40562:SF1">
    <property type="entry name" value="NITRITE REDUCTASE (NADH) SMALL SUBUNIT"/>
    <property type="match status" value="1"/>
</dbReference>
<evidence type="ECO:0000256" key="2">
    <source>
        <dbReference type="ARBA" id="ARBA00023063"/>
    </source>
</evidence>
<dbReference type="InterPro" id="IPR012748">
    <property type="entry name" value="Rieske-like_NirD"/>
</dbReference>
<dbReference type="EMBL" id="JABXXS010000113">
    <property type="protein sequence ID" value="NVN38730.1"/>
    <property type="molecule type" value="Genomic_DNA"/>
</dbReference>
<dbReference type="GO" id="GO:0008942">
    <property type="term" value="F:nitrite reductase [NAD(P)H] activity"/>
    <property type="evidence" value="ECO:0007669"/>
    <property type="project" value="InterPro"/>
</dbReference>
<evidence type="ECO:0000259" key="3">
    <source>
        <dbReference type="Pfam" id="PF13806"/>
    </source>
</evidence>
<organism evidence="4 5">
    <name type="scientific">Komagataeibacter swingsii</name>
    <dbReference type="NCBI Taxonomy" id="215220"/>
    <lineage>
        <taxon>Bacteria</taxon>
        <taxon>Pseudomonadati</taxon>
        <taxon>Pseudomonadota</taxon>
        <taxon>Alphaproteobacteria</taxon>
        <taxon>Acetobacterales</taxon>
        <taxon>Acetobacteraceae</taxon>
        <taxon>Komagataeibacter</taxon>
    </lineage>
</organism>
<dbReference type="PROSITE" id="PS51300">
    <property type="entry name" value="NIRD"/>
    <property type="match status" value="1"/>
</dbReference>
<keyword evidence="1" id="KW-0560">Oxidoreductase</keyword>
<dbReference type="InterPro" id="IPR036922">
    <property type="entry name" value="Rieske_2Fe-2S_sf"/>
</dbReference>
<accession>A0A850P832</accession>
<evidence type="ECO:0000313" key="4">
    <source>
        <dbReference type="EMBL" id="NVN38730.1"/>
    </source>
</evidence>
<comment type="caution">
    <text evidence="4">The sequence shown here is derived from an EMBL/GenBank/DDBJ whole genome shotgun (WGS) entry which is preliminary data.</text>
</comment>
<dbReference type="Gene3D" id="2.102.10.10">
    <property type="entry name" value="Rieske [2Fe-2S] iron-sulphur domain"/>
    <property type="match status" value="1"/>
</dbReference>
<dbReference type="InterPro" id="IPR017881">
    <property type="entry name" value="NirD"/>
</dbReference>